<evidence type="ECO:0000313" key="12">
    <source>
        <dbReference type="Proteomes" id="UP001344658"/>
    </source>
</evidence>
<keyword evidence="3" id="KW-0597">Phosphoprotein</keyword>
<dbReference type="Pfam" id="PF07730">
    <property type="entry name" value="HisKA_3"/>
    <property type="match status" value="1"/>
</dbReference>
<dbReference type="PANTHER" id="PTHR24421">
    <property type="entry name" value="NITRATE/NITRITE SENSOR PROTEIN NARX-RELATED"/>
    <property type="match status" value="1"/>
</dbReference>
<evidence type="ECO:0000256" key="4">
    <source>
        <dbReference type="ARBA" id="ARBA00022679"/>
    </source>
</evidence>
<keyword evidence="9" id="KW-0812">Transmembrane</keyword>
<dbReference type="EC" id="2.7.13.3" evidence="2"/>
<organism evidence="11 12">
    <name type="scientific">Actinacidiphila polyblastidii</name>
    <dbReference type="NCBI Taxonomy" id="3110430"/>
    <lineage>
        <taxon>Bacteria</taxon>
        <taxon>Bacillati</taxon>
        <taxon>Actinomycetota</taxon>
        <taxon>Actinomycetes</taxon>
        <taxon>Kitasatosporales</taxon>
        <taxon>Streptomycetaceae</taxon>
        <taxon>Actinacidiphila</taxon>
    </lineage>
</organism>
<comment type="caution">
    <text evidence="11">The sequence shown here is derived from an EMBL/GenBank/DDBJ whole genome shotgun (WGS) entry which is preliminary data.</text>
</comment>
<gene>
    <name evidence="11" type="ORF">V2S66_02980</name>
</gene>
<name>A0ABU7P551_9ACTN</name>
<evidence type="ECO:0000313" key="11">
    <source>
        <dbReference type="EMBL" id="MEE4540931.1"/>
    </source>
</evidence>
<protein>
    <recommendedName>
        <fullName evidence="2">histidine kinase</fullName>
        <ecNumber evidence="2">2.7.13.3</ecNumber>
    </recommendedName>
</protein>
<dbReference type="InterPro" id="IPR050482">
    <property type="entry name" value="Sensor_HK_TwoCompSys"/>
</dbReference>
<keyword evidence="4" id="KW-0808">Transferase</keyword>
<evidence type="ECO:0000259" key="10">
    <source>
        <dbReference type="SMART" id="SM00387"/>
    </source>
</evidence>
<sequence>MNAAPAGVAGAAGAAGALPLGVLPAGSRAPRPGRTAGSAAGRAYTAGRRLVGEARRRVGVAASPWVVDACLAGGLFALLSAVLRGPMIHHTAVLVPAHLALVVPLAWRRQAPLVVFGCVAGAAFVQWLADVRTPADAALLLALYTVAATRDRGRMLAAFAVLEAGILLATLRWSLHVRPTAMFVSLSAMAVAATVIGANVRGRRERMTFLEDRAVRLERERDQRAQLAVAGERARIAREMHDIVTHNLSVMVALADGAVFAQDASPERAGAAMRQVGVTGRQAITDMRRFLGVLRADEPDALRHPMPGIAQLGALTEQVRAAGLPTRLEIAGEPAAVGGAAQLTVFRLVQEALTNTLKHAPPGARAEVRLSCRPDAVSLTVTDDGAGVVGGDPSGALGHGLPGMRERAAAYGGRLAAGPQPGGGWRVAAELDLTTVEVP</sequence>
<feature type="transmembrane region" description="Helical" evidence="9">
    <location>
        <begin position="156"/>
        <end position="175"/>
    </location>
</feature>
<keyword evidence="12" id="KW-1185">Reference proteome</keyword>
<evidence type="ECO:0000256" key="7">
    <source>
        <dbReference type="ARBA" id="ARBA00022840"/>
    </source>
</evidence>
<dbReference type="PANTHER" id="PTHR24421:SF10">
    <property type="entry name" value="NITRATE_NITRITE SENSOR PROTEIN NARQ"/>
    <property type="match status" value="1"/>
</dbReference>
<keyword evidence="7" id="KW-0067">ATP-binding</keyword>
<dbReference type="InterPro" id="IPR003594">
    <property type="entry name" value="HATPase_dom"/>
</dbReference>
<evidence type="ECO:0000256" key="3">
    <source>
        <dbReference type="ARBA" id="ARBA00022553"/>
    </source>
</evidence>
<keyword evidence="8" id="KW-0902">Two-component regulatory system</keyword>
<keyword evidence="9" id="KW-0472">Membrane</keyword>
<dbReference type="EMBL" id="JAZEWV010000001">
    <property type="protein sequence ID" value="MEE4540931.1"/>
    <property type="molecule type" value="Genomic_DNA"/>
</dbReference>
<evidence type="ECO:0000256" key="9">
    <source>
        <dbReference type="SAM" id="Phobius"/>
    </source>
</evidence>
<proteinExistence type="predicted"/>
<keyword evidence="6 11" id="KW-0418">Kinase</keyword>
<dbReference type="InterPro" id="IPR055558">
    <property type="entry name" value="DUF7134"/>
</dbReference>
<feature type="transmembrane region" description="Helical" evidence="9">
    <location>
        <begin position="181"/>
        <end position="200"/>
    </location>
</feature>
<evidence type="ECO:0000256" key="5">
    <source>
        <dbReference type="ARBA" id="ARBA00022741"/>
    </source>
</evidence>
<feature type="domain" description="Histidine kinase/HSP90-like ATPase" evidence="10">
    <location>
        <begin position="340"/>
        <end position="435"/>
    </location>
</feature>
<dbReference type="Gene3D" id="3.30.565.10">
    <property type="entry name" value="Histidine kinase-like ATPase, C-terminal domain"/>
    <property type="match status" value="1"/>
</dbReference>
<keyword evidence="5" id="KW-0547">Nucleotide-binding</keyword>
<evidence type="ECO:0000256" key="1">
    <source>
        <dbReference type="ARBA" id="ARBA00000085"/>
    </source>
</evidence>
<dbReference type="Pfam" id="PF02518">
    <property type="entry name" value="HATPase_c"/>
    <property type="match status" value="1"/>
</dbReference>
<feature type="transmembrane region" description="Helical" evidence="9">
    <location>
        <begin position="58"/>
        <end position="81"/>
    </location>
</feature>
<comment type="catalytic activity">
    <reaction evidence="1">
        <text>ATP + protein L-histidine = ADP + protein N-phospho-L-histidine.</text>
        <dbReference type="EC" id="2.7.13.3"/>
    </reaction>
</comment>
<feature type="transmembrane region" description="Helical" evidence="9">
    <location>
        <begin position="87"/>
        <end position="107"/>
    </location>
</feature>
<dbReference type="Proteomes" id="UP001344658">
    <property type="component" value="Unassembled WGS sequence"/>
</dbReference>
<accession>A0ABU7P551</accession>
<dbReference type="GO" id="GO:0016301">
    <property type="term" value="F:kinase activity"/>
    <property type="evidence" value="ECO:0007669"/>
    <property type="project" value="UniProtKB-KW"/>
</dbReference>
<dbReference type="InterPro" id="IPR011712">
    <property type="entry name" value="Sig_transdc_His_kin_sub3_dim/P"/>
</dbReference>
<dbReference type="InterPro" id="IPR036890">
    <property type="entry name" value="HATPase_C_sf"/>
</dbReference>
<reference evidence="11 12" key="1">
    <citation type="submission" date="2023-12" db="EMBL/GenBank/DDBJ databases">
        <title>Streptomyces sp. V4-01.</title>
        <authorList>
            <person name="Somphong A."/>
            <person name="Phongsopitanun W."/>
        </authorList>
    </citation>
    <scope>NUCLEOTIDE SEQUENCE [LARGE SCALE GENOMIC DNA]</scope>
    <source>
        <strain evidence="11 12">V4-01</strain>
    </source>
</reference>
<dbReference type="RefSeq" id="WP_330792789.1">
    <property type="nucleotide sequence ID" value="NZ_JAZEWV010000001.1"/>
</dbReference>
<evidence type="ECO:0000256" key="2">
    <source>
        <dbReference type="ARBA" id="ARBA00012438"/>
    </source>
</evidence>
<evidence type="ECO:0000256" key="6">
    <source>
        <dbReference type="ARBA" id="ARBA00022777"/>
    </source>
</evidence>
<dbReference type="Gene3D" id="1.20.5.1930">
    <property type="match status" value="1"/>
</dbReference>
<keyword evidence="9" id="KW-1133">Transmembrane helix</keyword>
<dbReference type="SUPFAM" id="SSF55874">
    <property type="entry name" value="ATPase domain of HSP90 chaperone/DNA topoisomerase II/histidine kinase"/>
    <property type="match status" value="1"/>
</dbReference>
<evidence type="ECO:0000256" key="8">
    <source>
        <dbReference type="ARBA" id="ARBA00023012"/>
    </source>
</evidence>
<dbReference type="CDD" id="cd16917">
    <property type="entry name" value="HATPase_UhpB-NarQ-NarX-like"/>
    <property type="match status" value="1"/>
</dbReference>
<dbReference type="Pfam" id="PF23539">
    <property type="entry name" value="DUF7134"/>
    <property type="match status" value="1"/>
</dbReference>
<dbReference type="SMART" id="SM00387">
    <property type="entry name" value="HATPase_c"/>
    <property type="match status" value="1"/>
</dbReference>